<evidence type="ECO:0000313" key="2">
    <source>
        <dbReference type="EMBL" id="MFF0452777.1"/>
    </source>
</evidence>
<sequence length="141" mass="15572">METLLFGTRRLRGAPAALGARELDRKVVDDLVTGFHQRFPSLGYLAPQRAWGGWVAMTSFLPVAGEAAKNVFYAVSCNGHGLAQSPYVGTLLADRLAGDEPHEDLRTLWRPRPPRMPSFVLSTPVFEAGWAFDRVSDRFGL</sequence>
<dbReference type="Gene3D" id="3.30.9.10">
    <property type="entry name" value="D-Amino Acid Oxidase, subunit A, domain 2"/>
    <property type="match status" value="1"/>
</dbReference>
<reference evidence="2 3" key="1">
    <citation type="submission" date="2024-10" db="EMBL/GenBank/DDBJ databases">
        <title>The Natural Products Discovery Center: Release of the First 8490 Sequenced Strains for Exploring Actinobacteria Biosynthetic Diversity.</title>
        <authorList>
            <person name="Kalkreuter E."/>
            <person name="Kautsar S.A."/>
            <person name="Yang D."/>
            <person name="Bader C.D."/>
            <person name="Teijaro C.N."/>
            <person name="Fluegel L."/>
            <person name="Davis C.M."/>
            <person name="Simpson J.R."/>
            <person name="Lauterbach L."/>
            <person name="Steele A.D."/>
            <person name="Gui C."/>
            <person name="Meng S."/>
            <person name="Li G."/>
            <person name="Viehrig K."/>
            <person name="Ye F."/>
            <person name="Su P."/>
            <person name="Kiefer A.F."/>
            <person name="Nichols A."/>
            <person name="Cepeda A.J."/>
            <person name="Yan W."/>
            <person name="Fan B."/>
            <person name="Jiang Y."/>
            <person name="Adhikari A."/>
            <person name="Zheng C.-J."/>
            <person name="Schuster L."/>
            <person name="Cowan T.M."/>
            <person name="Smanski M.J."/>
            <person name="Chevrette M.G."/>
            <person name="De Carvalho L.P.S."/>
            <person name="Shen B."/>
        </authorList>
    </citation>
    <scope>NUCLEOTIDE SEQUENCE [LARGE SCALE GENOMIC DNA]</scope>
    <source>
        <strain evidence="2 3">NPDC004550</strain>
    </source>
</reference>
<evidence type="ECO:0000259" key="1">
    <source>
        <dbReference type="Pfam" id="PF01266"/>
    </source>
</evidence>
<dbReference type="Pfam" id="PF01266">
    <property type="entry name" value="DAO"/>
    <property type="match status" value="1"/>
</dbReference>
<dbReference type="InterPro" id="IPR006076">
    <property type="entry name" value="FAD-dep_OxRdtase"/>
</dbReference>
<name>A0ABW6NDR4_9NOCA</name>
<dbReference type="Proteomes" id="UP001601521">
    <property type="component" value="Unassembled WGS sequence"/>
</dbReference>
<dbReference type="Gene3D" id="3.50.50.60">
    <property type="entry name" value="FAD/NAD(P)-binding domain"/>
    <property type="match status" value="1"/>
</dbReference>
<dbReference type="EMBL" id="JBIALX010000002">
    <property type="protein sequence ID" value="MFF0452777.1"/>
    <property type="molecule type" value="Genomic_DNA"/>
</dbReference>
<evidence type="ECO:0000313" key="3">
    <source>
        <dbReference type="Proteomes" id="UP001601521"/>
    </source>
</evidence>
<feature type="domain" description="FAD dependent oxidoreductase" evidence="1">
    <location>
        <begin position="4"/>
        <end position="95"/>
    </location>
</feature>
<keyword evidence="3" id="KW-1185">Reference proteome</keyword>
<accession>A0ABW6NDR4</accession>
<dbReference type="RefSeq" id="WP_387249452.1">
    <property type="nucleotide sequence ID" value="NZ_JBIALX010000002.1"/>
</dbReference>
<proteinExistence type="predicted"/>
<gene>
    <name evidence="2" type="ORF">ACFYTH_05320</name>
</gene>
<organism evidence="2 3">
    <name type="scientific">Nocardia africana</name>
    <dbReference type="NCBI Taxonomy" id="134964"/>
    <lineage>
        <taxon>Bacteria</taxon>
        <taxon>Bacillati</taxon>
        <taxon>Actinomycetota</taxon>
        <taxon>Actinomycetes</taxon>
        <taxon>Mycobacteriales</taxon>
        <taxon>Nocardiaceae</taxon>
        <taxon>Nocardia</taxon>
    </lineage>
</organism>
<comment type="caution">
    <text evidence="2">The sequence shown here is derived from an EMBL/GenBank/DDBJ whole genome shotgun (WGS) entry which is preliminary data.</text>
</comment>
<protein>
    <submittedName>
        <fullName evidence="2">FAD-dependent oxidoreductase</fullName>
    </submittedName>
</protein>
<dbReference type="InterPro" id="IPR036188">
    <property type="entry name" value="FAD/NAD-bd_sf"/>
</dbReference>